<sequence>MDTKTKILGGLFGVACGDALGITLENMDKEEINNYGYLKEIVGGGIFDLKPGTTTDSTLMMLCVAKGILNNPKDPKDKIGDEFIKVYKDLIKYAGTTVKCTIEKFLECKNWYEASLHSSEVLNWQVAGNGALKRSLPVALYYNNYDEILKITKEQSQLTHRSKIGERACLLYNTLVYYYIKGYDKDEALKIALKNFDEFYKITTINKHSLNSSPFVVDSLMCAIWSIMNTTTAEEAICEAVNLGGNSGSIGAITGGLAGVYYGYDALPKKWTNIIDRKQELMDIGLKLSNNN</sequence>
<dbReference type="Gene3D" id="1.10.4080.10">
    <property type="entry name" value="ADP-ribosylation/Crystallin J1"/>
    <property type="match status" value="1"/>
</dbReference>
<evidence type="ECO:0000313" key="3">
    <source>
        <dbReference type="Proteomes" id="UP000190256"/>
    </source>
</evidence>
<dbReference type="STRING" id="1962263.BS637_01690"/>
<gene>
    <name evidence="2" type="ORF">BS638_13240</name>
</gene>
<dbReference type="OrthoDB" id="9798107at2"/>
<comment type="cofactor">
    <cofactor evidence="1">
        <name>Mg(2+)</name>
        <dbReference type="ChEBI" id="CHEBI:18420"/>
    </cofactor>
    <text evidence="1">Binds 2 magnesium ions per subunit.</text>
</comment>
<evidence type="ECO:0000313" key="2">
    <source>
        <dbReference type="EMBL" id="OOO63840.1"/>
    </source>
</evidence>
<dbReference type="PANTHER" id="PTHR16222:SF12">
    <property type="entry name" value="ADP-RIBOSYLGLYCOHYDROLASE-RELATED"/>
    <property type="match status" value="1"/>
</dbReference>
<organism evidence="2 3">
    <name type="scientific">Clostridium tepidum</name>
    <dbReference type="NCBI Taxonomy" id="1962263"/>
    <lineage>
        <taxon>Bacteria</taxon>
        <taxon>Bacillati</taxon>
        <taxon>Bacillota</taxon>
        <taxon>Clostridia</taxon>
        <taxon>Eubacteriales</taxon>
        <taxon>Clostridiaceae</taxon>
        <taxon>Clostridium</taxon>
    </lineage>
</organism>
<dbReference type="PANTHER" id="PTHR16222">
    <property type="entry name" value="ADP-RIBOSYLGLYCOHYDROLASE"/>
    <property type="match status" value="1"/>
</dbReference>
<keyword evidence="1" id="KW-0479">Metal-binding</keyword>
<protein>
    <submittedName>
        <fullName evidence="2">ADP-ribosylglycohydrolase</fullName>
    </submittedName>
</protein>
<dbReference type="InterPro" id="IPR005502">
    <property type="entry name" value="Ribosyl_crysJ1"/>
</dbReference>
<dbReference type="InterPro" id="IPR036705">
    <property type="entry name" value="Ribosyl_crysJ1_sf"/>
</dbReference>
<dbReference type="EMBL" id="MRAE01000057">
    <property type="protein sequence ID" value="OOO63840.1"/>
    <property type="molecule type" value="Genomic_DNA"/>
</dbReference>
<accession>A0A1S9I0M3</accession>
<dbReference type="InterPro" id="IPR050792">
    <property type="entry name" value="ADP-ribosylglycohydrolase"/>
</dbReference>
<dbReference type="AlphaFoldDB" id="A0A1S9I0M3"/>
<dbReference type="RefSeq" id="WP_078054804.1">
    <property type="nucleotide sequence ID" value="NZ_JADPGM010000001.1"/>
</dbReference>
<dbReference type="SUPFAM" id="SSF101478">
    <property type="entry name" value="ADP-ribosylglycohydrolase"/>
    <property type="match status" value="1"/>
</dbReference>
<feature type="binding site" evidence="1">
    <location>
        <position position="249"/>
    </location>
    <ligand>
        <name>Mg(2+)</name>
        <dbReference type="ChEBI" id="CHEBI:18420"/>
        <label>1</label>
    </ligand>
</feature>
<keyword evidence="2" id="KW-0378">Hydrolase</keyword>
<comment type="caution">
    <text evidence="2">The sequence shown here is derived from an EMBL/GenBank/DDBJ whole genome shotgun (WGS) entry which is preliminary data.</text>
</comment>
<reference evidence="2 3" key="1">
    <citation type="submission" date="2016-12" db="EMBL/GenBank/DDBJ databases">
        <title>Clostridium tepidum sp. nov., a close relative of Clostridium sporogenes and Clostridium botulinum Group I.</title>
        <authorList>
            <person name="Dobritsa A.P."/>
            <person name="Kutumbaka K.K."/>
            <person name="Werner K."/>
            <person name="Wiedmann M."/>
            <person name="Asmus A."/>
            <person name="Samadpour M."/>
        </authorList>
    </citation>
    <scope>NUCLEOTIDE SEQUENCE [LARGE SCALE GENOMIC DNA]</scope>
    <source>
        <strain evidence="2 3">IEH 97212</strain>
    </source>
</reference>
<name>A0A1S9I0M3_9CLOT</name>
<dbReference type="GO" id="GO:0016787">
    <property type="term" value="F:hydrolase activity"/>
    <property type="evidence" value="ECO:0007669"/>
    <property type="project" value="UniProtKB-KW"/>
</dbReference>
<feature type="binding site" evidence="1">
    <location>
        <position position="55"/>
    </location>
    <ligand>
        <name>Mg(2+)</name>
        <dbReference type="ChEBI" id="CHEBI:18420"/>
        <label>1</label>
    </ligand>
</feature>
<proteinExistence type="predicted"/>
<dbReference type="GO" id="GO:0046872">
    <property type="term" value="F:metal ion binding"/>
    <property type="evidence" value="ECO:0007669"/>
    <property type="project" value="UniProtKB-KW"/>
</dbReference>
<feature type="binding site" evidence="1">
    <location>
        <position position="56"/>
    </location>
    <ligand>
        <name>Mg(2+)</name>
        <dbReference type="ChEBI" id="CHEBI:18420"/>
        <label>1</label>
    </ligand>
</feature>
<dbReference type="Proteomes" id="UP000190256">
    <property type="component" value="Unassembled WGS sequence"/>
</dbReference>
<dbReference type="Pfam" id="PF03747">
    <property type="entry name" value="ADP_ribosyl_GH"/>
    <property type="match status" value="1"/>
</dbReference>
<evidence type="ECO:0000256" key="1">
    <source>
        <dbReference type="PIRSR" id="PIRSR605502-1"/>
    </source>
</evidence>
<keyword evidence="1" id="KW-0460">Magnesium</keyword>